<feature type="region of interest" description="Disordered" evidence="1">
    <location>
        <begin position="100"/>
        <end position="174"/>
    </location>
</feature>
<comment type="caution">
    <text evidence="2">The sequence shown here is derived from an EMBL/GenBank/DDBJ whole genome shotgun (WGS) entry which is preliminary data.</text>
</comment>
<organism evidence="2">
    <name type="scientific">Tanacetum cinerariifolium</name>
    <name type="common">Dalmatian daisy</name>
    <name type="synonym">Chrysanthemum cinerariifolium</name>
    <dbReference type="NCBI Taxonomy" id="118510"/>
    <lineage>
        <taxon>Eukaryota</taxon>
        <taxon>Viridiplantae</taxon>
        <taxon>Streptophyta</taxon>
        <taxon>Embryophyta</taxon>
        <taxon>Tracheophyta</taxon>
        <taxon>Spermatophyta</taxon>
        <taxon>Magnoliopsida</taxon>
        <taxon>eudicotyledons</taxon>
        <taxon>Gunneridae</taxon>
        <taxon>Pentapetalae</taxon>
        <taxon>asterids</taxon>
        <taxon>campanulids</taxon>
        <taxon>Asterales</taxon>
        <taxon>Asteraceae</taxon>
        <taxon>Asteroideae</taxon>
        <taxon>Anthemideae</taxon>
        <taxon>Anthemidinae</taxon>
        <taxon>Tanacetum</taxon>
    </lineage>
</organism>
<protein>
    <submittedName>
        <fullName evidence="2">Uncharacterized protein</fullName>
    </submittedName>
</protein>
<dbReference type="AlphaFoldDB" id="A0A699HHQ6"/>
<evidence type="ECO:0000313" key="2">
    <source>
        <dbReference type="EMBL" id="GEY28969.1"/>
    </source>
</evidence>
<feature type="compositionally biased region" description="Low complexity" evidence="1">
    <location>
        <begin position="222"/>
        <end position="231"/>
    </location>
</feature>
<feature type="compositionally biased region" description="Low complexity" evidence="1">
    <location>
        <begin position="112"/>
        <end position="128"/>
    </location>
</feature>
<proteinExistence type="predicted"/>
<accession>A0A699HHQ6</accession>
<name>A0A699HHQ6_TANCI</name>
<feature type="region of interest" description="Disordered" evidence="1">
    <location>
        <begin position="210"/>
        <end position="231"/>
    </location>
</feature>
<gene>
    <name evidence="2" type="ORF">Tci_400943</name>
</gene>
<sequence length="373" mass="40569">MSTLSHIDSETISQTNEAQISRVPILSLDDPYMAVRQVYLATIMGFMSEPFEDSKEIEIPQPLHIASSPVPLSDYPYLIVGQTHTPVTIDTKSELEKASLKTEELQPLATRTSLPSLDDTTTSSDLTPVSHLTNEEFKASEPSDTRITSSHSTDLSYSTTPLSPNHTLTQTSPTPTRVSYYCSTARMTVRTQPTLSLGLLAQITEATALSPSSFSKRHRSSYETPSPSSSLTLPILKRYREDEGPGLEEAAPEGQQHAVSVIDKTTDEPLGLGYGALRCHELRVEETPAPTPPVQATWVDHVDGTIYIDILIYVPPVYVHVQTPPSLKWSSSSLPVSSSCLAVPTPVASPADSSPIASHPMVEDENFLAELEA</sequence>
<evidence type="ECO:0000256" key="1">
    <source>
        <dbReference type="SAM" id="MobiDB-lite"/>
    </source>
</evidence>
<feature type="compositionally biased region" description="Basic and acidic residues" evidence="1">
    <location>
        <begin position="133"/>
        <end position="144"/>
    </location>
</feature>
<reference evidence="2" key="1">
    <citation type="journal article" date="2019" name="Sci. Rep.">
        <title>Draft genome of Tanacetum cinerariifolium, the natural source of mosquito coil.</title>
        <authorList>
            <person name="Yamashiro T."/>
            <person name="Shiraishi A."/>
            <person name="Satake H."/>
            <person name="Nakayama K."/>
        </authorList>
    </citation>
    <scope>NUCLEOTIDE SEQUENCE</scope>
</reference>
<dbReference type="EMBL" id="BKCJ010166393">
    <property type="protein sequence ID" value="GEY28969.1"/>
    <property type="molecule type" value="Genomic_DNA"/>
</dbReference>
<feature type="compositionally biased region" description="Polar residues" evidence="1">
    <location>
        <begin position="145"/>
        <end position="174"/>
    </location>
</feature>